<evidence type="ECO:0000313" key="3">
    <source>
        <dbReference type="Proteomes" id="UP000216867"/>
    </source>
</evidence>
<accession>A0A269Z3W0</accession>
<dbReference type="Proteomes" id="UP000216867">
    <property type="component" value="Unassembled WGS sequence"/>
</dbReference>
<proteinExistence type="predicted"/>
<gene>
    <name evidence="2" type="ORF">B8X04_17180</name>
</gene>
<protein>
    <submittedName>
        <fullName evidence="2">Uncharacterized protein</fullName>
    </submittedName>
</protein>
<comment type="caution">
    <text evidence="2">The sequence shown here is derived from an EMBL/GenBank/DDBJ whole genome shotgun (WGS) entry which is preliminary data.</text>
</comment>
<feature type="region of interest" description="Disordered" evidence="1">
    <location>
        <begin position="1"/>
        <end position="41"/>
    </location>
</feature>
<dbReference type="RefSeq" id="WP_095376933.1">
    <property type="nucleotide sequence ID" value="NZ_NCWY01000043.1"/>
</dbReference>
<evidence type="ECO:0000313" key="2">
    <source>
        <dbReference type="EMBL" id="PAK92349.1"/>
    </source>
</evidence>
<evidence type="ECO:0000256" key="1">
    <source>
        <dbReference type="SAM" id="MobiDB-lite"/>
    </source>
</evidence>
<organism evidence="2 3">
    <name type="scientific">Brevibacterium casei</name>
    <dbReference type="NCBI Taxonomy" id="33889"/>
    <lineage>
        <taxon>Bacteria</taxon>
        <taxon>Bacillati</taxon>
        <taxon>Actinomycetota</taxon>
        <taxon>Actinomycetes</taxon>
        <taxon>Micrococcales</taxon>
        <taxon>Brevibacteriaceae</taxon>
        <taxon>Brevibacterium</taxon>
    </lineage>
</organism>
<sequence length="81" mass="9022">MADLNKLNSRRKAASAPTAEAVSVRPSTRAGDGEKTKQVIVRLSEDDRRRLRRRVLEEDTTVQAVLEGFVKNYITGEAEHG</sequence>
<feature type="compositionally biased region" description="Basic and acidic residues" evidence="1">
    <location>
        <begin position="31"/>
        <end position="41"/>
    </location>
</feature>
<dbReference type="EMBL" id="NCWY01000043">
    <property type="protein sequence ID" value="PAK92349.1"/>
    <property type="molecule type" value="Genomic_DNA"/>
</dbReference>
<dbReference type="AlphaFoldDB" id="A0A269Z3W0"/>
<name>A0A269Z3W0_9MICO</name>
<reference evidence="2 3" key="1">
    <citation type="submission" date="2017-04" db="EMBL/GenBank/DDBJ databases">
        <title>Kefir bacterial isolates.</title>
        <authorList>
            <person name="Kim Y."/>
            <person name="Blasche S."/>
            <person name="Patil K.R."/>
        </authorList>
    </citation>
    <scope>NUCLEOTIDE SEQUENCE [LARGE SCALE GENOMIC DNA]</scope>
    <source>
        <strain evidence="2 3">OG2</strain>
    </source>
</reference>